<organism evidence="2 3">
    <name type="scientific">Smittium culicis</name>
    <dbReference type="NCBI Taxonomy" id="133412"/>
    <lineage>
        <taxon>Eukaryota</taxon>
        <taxon>Fungi</taxon>
        <taxon>Fungi incertae sedis</taxon>
        <taxon>Zoopagomycota</taxon>
        <taxon>Kickxellomycotina</taxon>
        <taxon>Harpellomycetes</taxon>
        <taxon>Harpellales</taxon>
        <taxon>Legeriomycetaceae</taxon>
        <taxon>Smittium</taxon>
    </lineage>
</organism>
<sequence>METYHGYIETTNDCLIIFEACRLGLLKCVQRRLSDDERVQITSGSIFVWDEEESGIKRWTDGKCWSPSRVNGCFLSYHELENKKSLNIKEFSGSVEPNPSSPISLNNTCSSESFNDQWDGSQDGSDSSKKTGLIKKALSVFTSFGNKLHLICYYKKEDVTKSKLSSPSADPRLKNITIPRGMYPEMVPELIHPIVGYVPSNFADPSSNINQASLDINRKSDRLTSSVPQISSDYQLKYVPYHYPKDENLSINKGLWESRQTNKRKNLDSFKSDNSSNYELVSSRDSRFKRAYSGSYELPSINKDNNSRPLANSRPRLQTLAAIAIDDSLNPTIYSAPLPYNIVGDEAPKKDYRSDDFLQYSKSNGRSNSLSAMNNTPISDQSKKTPSKGELPNHIFNYKNSRPIKYFQSREDKRQLAALRSTMFKI</sequence>
<dbReference type="AlphaFoldDB" id="A0A1R1YGT9"/>
<proteinExistence type="predicted"/>
<evidence type="ECO:0000256" key="1">
    <source>
        <dbReference type="SAM" id="MobiDB-lite"/>
    </source>
</evidence>
<dbReference type="OrthoDB" id="5572844at2759"/>
<reference evidence="2 3" key="1">
    <citation type="submission" date="2017-01" db="EMBL/GenBank/DDBJ databases">
        <authorList>
            <person name="Mah S.A."/>
            <person name="Swanson W.J."/>
            <person name="Moy G.W."/>
            <person name="Vacquier V.D."/>
        </authorList>
    </citation>
    <scope>NUCLEOTIDE SEQUENCE [LARGE SCALE GENOMIC DNA]</scope>
    <source>
        <strain evidence="2 3">GSMNP</strain>
    </source>
</reference>
<dbReference type="PANTHER" id="PTHR28027:SF1">
    <property type="entry name" value="CAMP INDEPENDENT REGULATORY PROTEIN (AFU_ORTHOLOGUE AFUA_3G09640)"/>
    <property type="match status" value="1"/>
</dbReference>
<evidence type="ECO:0000313" key="2">
    <source>
        <dbReference type="EMBL" id="OMJ26131.1"/>
    </source>
</evidence>
<dbReference type="Pfam" id="PF09729">
    <property type="entry name" value="Gti1_Pac2"/>
    <property type="match status" value="1"/>
</dbReference>
<keyword evidence="3" id="KW-1185">Reference proteome</keyword>
<name>A0A1R1YGT9_9FUNG</name>
<dbReference type="PANTHER" id="PTHR28027">
    <property type="entry name" value="TRANSCRIPTIONAL REGULATOR MIT1"/>
    <property type="match status" value="1"/>
</dbReference>
<evidence type="ECO:0000313" key="3">
    <source>
        <dbReference type="Proteomes" id="UP000187283"/>
    </source>
</evidence>
<gene>
    <name evidence="2" type="ORF">AYI70_g409</name>
</gene>
<accession>A0A1R1YGT9</accession>
<protein>
    <submittedName>
        <fullName evidence="2">cAMP-independent regulatory protein pac2</fullName>
    </submittedName>
</protein>
<feature type="region of interest" description="Disordered" evidence="1">
    <location>
        <begin position="359"/>
        <end position="394"/>
    </location>
</feature>
<dbReference type="EMBL" id="LSSN01000064">
    <property type="protein sequence ID" value="OMJ26131.1"/>
    <property type="molecule type" value="Genomic_DNA"/>
</dbReference>
<dbReference type="GO" id="GO:0003677">
    <property type="term" value="F:DNA binding"/>
    <property type="evidence" value="ECO:0007669"/>
    <property type="project" value="TreeGrafter"/>
</dbReference>
<dbReference type="InterPro" id="IPR018608">
    <property type="entry name" value="Gti1/Pac2"/>
</dbReference>
<dbReference type="Proteomes" id="UP000187283">
    <property type="component" value="Unassembled WGS sequence"/>
</dbReference>
<comment type="caution">
    <text evidence="2">The sequence shown here is derived from an EMBL/GenBank/DDBJ whole genome shotgun (WGS) entry which is preliminary data.</text>
</comment>
<feature type="compositionally biased region" description="Polar residues" evidence="1">
    <location>
        <begin position="360"/>
        <end position="380"/>
    </location>
</feature>